<evidence type="ECO:0000313" key="3">
    <source>
        <dbReference type="Proteomes" id="UP000197058"/>
    </source>
</evidence>
<accession>A0AAI8DGC2</accession>
<sequence length="175" mass="20145">MLKIFNTQLNGIFSKIDAQIEEIEIASQLLMQAANGEGKIRIKTFDEINHFQAFMTDSNESLPHSETLNTLDEIKKIDSTDRVLLAGASFTEELNEWITKLNEYDIDFVVIANKDKDNKTHEALMHYIDLSTPRAIVPTADYSKIITPHLMALNYIYYIMFAEMHEITQDLNEEI</sequence>
<dbReference type="Gene3D" id="3.40.50.10490">
    <property type="entry name" value="Glucose-6-phosphate isomerase like protein, domain 1"/>
    <property type="match status" value="1"/>
</dbReference>
<organism evidence="2 3">
    <name type="scientific">Mammaliicoccus sciuri</name>
    <name type="common">Staphylococcus sciuri</name>
    <dbReference type="NCBI Taxonomy" id="1296"/>
    <lineage>
        <taxon>Bacteria</taxon>
        <taxon>Bacillati</taxon>
        <taxon>Bacillota</taxon>
        <taxon>Bacilli</taxon>
        <taxon>Bacillales</taxon>
        <taxon>Staphylococcaceae</taxon>
        <taxon>Mammaliicoccus</taxon>
    </lineage>
</organism>
<dbReference type="Pfam" id="PF10740">
    <property type="entry name" value="DUF2529"/>
    <property type="match status" value="1"/>
</dbReference>
<evidence type="ECO:0000259" key="1">
    <source>
        <dbReference type="Pfam" id="PF10740"/>
    </source>
</evidence>
<dbReference type="RefSeq" id="WP_058591101.1">
    <property type="nucleotide sequence ID" value="NZ_CP022046.2"/>
</dbReference>
<dbReference type="AlphaFoldDB" id="A0AAI8DGC2"/>
<dbReference type="InterPro" id="IPR019676">
    <property type="entry name" value="DUF2529"/>
</dbReference>
<protein>
    <submittedName>
        <fullName evidence="2">DUF2529 domain-containing protein</fullName>
    </submittedName>
</protein>
<dbReference type="KEGG" id="sscu:CEP64_02740"/>
<reference evidence="3" key="1">
    <citation type="submission" date="2017-06" db="EMBL/GenBank/DDBJ databases">
        <title>FDA dAtabase for Regulatory Grade micrObial Sequences (FDA-ARGOS): Supporting development and validation of Infectious Disease Dx tests.</title>
        <authorList>
            <person name="Goldberg B."/>
            <person name="Campos J."/>
            <person name="Tallon L."/>
            <person name="Sadzewicz L."/>
            <person name="Sengamalay N."/>
            <person name="Ott S."/>
            <person name="Godinez A."/>
            <person name="Nagaraj S."/>
            <person name="Vavikolanu K."/>
            <person name="Nadendla S."/>
            <person name="George J."/>
            <person name="Geyer C."/>
            <person name="Sichtig H."/>
        </authorList>
    </citation>
    <scope>NUCLEOTIDE SEQUENCE [LARGE SCALE GENOMIC DNA]</scope>
    <source>
        <strain evidence="3">FDAARGOS_285</strain>
    </source>
</reference>
<feature type="domain" description="DUF2529" evidence="1">
    <location>
        <begin position="1"/>
        <end position="168"/>
    </location>
</feature>
<evidence type="ECO:0000313" key="2">
    <source>
        <dbReference type="EMBL" id="ASE33554.1"/>
    </source>
</evidence>
<name>A0AAI8DGC2_MAMSC</name>
<gene>
    <name evidence="2" type="ORF">CEP64_02740</name>
</gene>
<proteinExistence type="predicted"/>
<dbReference type="EMBL" id="CP022046">
    <property type="protein sequence ID" value="ASE33554.1"/>
    <property type="molecule type" value="Genomic_DNA"/>
</dbReference>
<dbReference type="Proteomes" id="UP000197058">
    <property type="component" value="Chromosome"/>
</dbReference>